<dbReference type="GO" id="GO:0032506">
    <property type="term" value="P:cytokinetic process"/>
    <property type="evidence" value="ECO:0007669"/>
    <property type="project" value="TreeGrafter"/>
</dbReference>
<dbReference type="InterPro" id="IPR007730">
    <property type="entry name" value="SPOR-like_dom"/>
</dbReference>
<dbReference type="PANTHER" id="PTHR38687">
    <property type="entry name" value="CELL DIVISION PROTEIN DEDD-RELATED"/>
    <property type="match status" value="1"/>
</dbReference>
<reference evidence="2" key="1">
    <citation type="submission" date="2018-06" db="EMBL/GenBank/DDBJ databases">
        <authorList>
            <person name="Zhirakovskaya E."/>
        </authorList>
    </citation>
    <scope>NUCLEOTIDE SEQUENCE</scope>
</reference>
<dbReference type="GO" id="GO:0030428">
    <property type="term" value="C:cell septum"/>
    <property type="evidence" value="ECO:0007669"/>
    <property type="project" value="TreeGrafter"/>
</dbReference>
<sequence length="155" mass="17475">MNRKLRKRIIGAVVLTAFLVIFVPEWLDGAGHKSRYSKQVSIPAQPTFKPISEYVANVGTQHTTNDAKQLVKSDQPLIHAWALQLGSFSNEANAEVMRDSLRAKGYASYVDVLKQANKITYRVRIGPELDKQQLELTKAELISKEKMESMLVKHP</sequence>
<evidence type="ECO:0000313" key="2">
    <source>
        <dbReference type="EMBL" id="VAW57311.1"/>
    </source>
</evidence>
<dbReference type="Gene3D" id="3.30.70.1070">
    <property type="entry name" value="Sporulation related repeat"/>
    <property type="match status" value="1"/>
</dbReference>
<dbReference type="AlphaFoldDB" id="A0A3B0WPR0"/>
<dbReference type="GO" id="GO:0032153">
    <property type="term" value="C:cell division site"/>
    <property type="evidence" value="ECO:0007669"/>
    <property type="project" value="TreeGrafter"/>
</dbReference>
<proteinExistence type="predicted"/>
<feature type="domain" description="SPOR" evidence="1">
    <location>
        <begin position="75"/>
        <end position="154"/>
    </location>
</feature>
<dbReference type="SUPFAM" id="SSF110997">
    <property type="entry name" value="Sporulation related repeat"/>
    <property type="match status" value="1"/>
</dbReference>
<protein>
    <recommendedName>
        <fullName evidence="1">SPOR domain-containing protein</fullName>
    </recommendedName>
</protein>
<organism evidence="2">
    <name type="scientific">hydrothermal vent metagenome</name>
    <dbReference type="NCBI Taxonomy" id="652676"/>
    <lineage>
        <taxon>unclassified sequences</taxon>
        <taxon>metagenomes</taxon>
        <taxon>ecological metagenomes</taxon>
    </lineage>
</organism>
<dbReference type="InterPro" id="IPR052521">
    <property type="entry name" value="Cell_div_SPOR-domain"/>
</dbReference>
<gene>
    <name evidence="2" type="ORF">MNBD_GAMMA07-111</name>
</gene>
<evidence type="ECO:0000259" key="1">
    <source>
        <dbReference type="PROSITE" id="PS51724"/>
    </source>
</evidence>
<accession>A0A3B0WPR0</accession>
<dbReference type="EMBL" id="UOFF01000369">
    <property type="protein sequence ID" value="VAW57311.1"/>
    <property type="molecule type" value="Genomic_DNA"/>
</dbReference>
<dbReference type="InterPro" id="IPR036680">
    <property type="entry name" value="SPOR-like_sf"/>
</dbReference>
<dbReference type="PANTHER" id="PTHR38687:SF1">
    <property type="entry name" value="CELL DIVISION PROTEIN DEDD"/>
    <property type="match status" value="1"/>
</dbReference>
<dbReference type="Pfam" id="PF05036">
    <property type="entry name" value="SPOR"/>
    <property type="match status" value="1"/>
</dbReference>
<name>A0A3B0WPR0_9ZZZZ</name>
<dbReference type="PROSITE" id="PS51724">
    <property type="entry name" value="SPOR"/>
    <property type="match status" value="1"/>
</dbReference>
<dbReference type="GO" id="GO:0042834">
    <property type="term" value="F:peptidoglycan binding"/>
    <property type="evidence" value="ECO:0007669"/>
    <property type="project" value="InterPro"/>
</dbReference>